<dbReference type="InterPro" id="IPR046477">
    <property type="entry name" value="DUF6798"/>
</dbReference>
<gene>
    <name evidence="3" type="ORF">HDF15_000760</name>
</gene>
<keyword evidence="1" id="KW-0472">Membrane</keyword>
<reference evidence="3 4" key="1">
    <citation type="submission" date="2020-08" db="EMBL/GenBank/DDBJ databases">
        <title>Genomic Encyclopedia of Type Strains, Phase IV (KMG-V): Genome sequencing to study the core and pangenomes of soil and plant-associated prokaryotes.</title>
        <authorList>
            <person name="Whitman W."/>
        </authorList>
    </citation>
    <scope>NUCLEOTIDE SEQUENCE [LARGE SCALE GENOMIC DNA]</scope>
    <source>
        <strain evidence="3 4">X5P3</strain>
    </source>
</reference>
<comment type="caution">
    <text evidence="3">The sequence shown here is derived from an EMBL/GenBank/DDBJ whole genome shotgun (WGS) entry which is preliminary data.</text>
</comment>
<dbReference type="Pfam" id="PF20604">
    <property type="entry name" value="DUF6798"/>
    <property type="match status" value="1"/>
</dbReference>
<keyword evidence="1" id="KW-0812">Transmembrane</keyword>
<name>A0A7W7ZM21_9BACT</name>
<feature type="transmembrane region" description="Helical" evidence="1">
    <location>
        <begin position="366"/>
        <end position="386"/>
    </location>
</feature>
<feature type="transmembrane region" description="Helical" evidence="1">
    <location>
        <begin position="171"/>
        <end position="198"/>
    </location>
</feature>
<feature type="domain" description="DUF6798" evidence="2">
    <location>
        <begin position="412"/>
        <end position="467"/>
    </location>
</feature>
<dbReference type="RefSeq" id="WP_184252915.1">
    <property type="nucleotide sequence ID" value="NZ_JACHIO010000003.1"/>
</dbReference>
<dbReference type="AlphaFoldDB" id="A0A7W7ZM21"/>
<feature type="transmembrane region" description="Helical" evidence="1">
    <location>
        <begin position="210"/>
        <end position="229"/>
    </location>
</feature>
<feature type="transmembrane region" description="Helical" evidence="1">
    <location>
        <begin position="323"/>
        <end position="345"/>
    </location>
</feature>
<accession>A0A7W7ZM21</accession>
<organism evidence="3 4">
    <name type="scientific">Granulicella mallensis</name>
    <dbReference type="NCBI Taxonomy" id="940614"/>
    <lineage>
        <taxon>Bacteria</taxon>
        <taxon>Pseudomonadati</taxon>
        <taxon>Acidobacteriota</taxon>
        <taxon>Terriglobia</taxon>
        <taxon>Terriglobales</taxon>
        <taxon>Acidobacteriaceae</taxon>
        <taxon>Granulicella</taxon>
    </lineage>
</organism>
<sequence length="535" mass="60952">MEETVAAKFRTWVMTQYWLGLIPGLLILIYRDFIPKYLANDATRLVSLRLFYDPSFISHDWLLLAHYDEDRLTILFRAIFAPLWFLTKDGIVIALIARACVWIFLLYVIVRLAKALQLPLFALAIGFFYWVDQGQSLGAGEWIFGDAEGKCLAYGCLFLAIEMLLRNRPRWAAVLCGLAFWFHVPVALWTVLAFYAALLIAERKNFLKGFVIPALITVAVCLPMALIALRYMEVSAPAPAGISIDWLIVMFRNPHHMDPHHFHGWRELVELVVCATLATLSFCVSLGDKKRTFLSLFLFMLLGEFACGVLAREANFLGLLKTYPFRAADVLVFFFACLTLPSLIANLISRVSKPRFAQLQPHGARVTAGAVACALLILPTISIGLMKSDKFFVHQFVTSWVAFANHQQTSYSEMTEWIRLNTPKDTVIIAPPWLNDFTLESERATVVNFGRDPHNGLIVEWYQRYCAMNGGPYHTFGTDTETEVQRHYDFLDAAQVQDIHKRYGGQFYFTKIPRSEPNLQLVHANANYYLYAIKD</sequence>
<keyword evidence="1" id="KW-1133">Transmembrane helix</keyword>
<dbReference type="Proteomes" id="UP000584867">
    <property type="component" value="Unassembled WGS sequence"/>
</dbReference>
<feature type="transmembrane region" description="Helical" evidence="1">
    <location>
        <begin position="293"/>
        <end position="311"/>
    </location>
</feature>
<evidence type="ECO:0000259" key="2">
    <source>
        <dbReference type="Pfam" id="PF20604"/>
    </source>
</evidence>
<feature type="transmembrane region" description="Helical" evidence="1">
    <location>
        <begin position="268"/>
        <end position="286"/>
    </location>
</feature>
<evidence type="ECO:0000313" key="3">
    <source>
        <dbReference type="EMBL" id="MBB5062430.1"/>
    </source>
</evidence>
<evidence type="ECO:0000313" key="4">
    <source>
        <dbReference type="Proteomes" id="UP000584867"/>
    </source>
</evidence>
<evidence type="ECO:0000256" key="1">
    <source>
        <dbReference type="SAM" id="Phobius"/>
    </source>
</evidence>
<dbReference type="EMBL" id="JACHIO010000003">
    <property type="protein sequence ID" value="MBB5062430.1"/>
    <property type="molecule type" value="Genomic_DNA"/>
</dbReference>
<proteinExistence type="predicted"/>
<feature type="transmembrane region" description="Helical" evidence="1">
    <location>
        <begin position="12"/>
        <end position="30"/>
    </location>
</feature>
<protein>
    <recommendedName>
        <fullName evidence="2">DUF6798 domain-containing protein</fullName>
    </recommendedName>
</protein>